<reference evidence="1" key="2">
    <citation type="journal article" date="2015" name="Data Brief">
        <title>Shoot transcriptome of the giant reed, Arundo donax.</title>
        <authorList>
            <person name="Barrero R.A."/>
            <person name="Guerrero F.D."/>
            <person name="Moolhuijzen P."/>
            <person name="Goolsby J.A."/>
            <person name="Tidwell J."/>
            <person name="Bellgard S.E."/>
            <person name="Bellgard M.I."/>
        </authorList>
    </citation>
    <scope>NUCLEOTIDE SEQUENCE</scope>
    <source>
        <tissue evidence="1">Shoot tissue taken approximately 20 cm above the soil surface</tissue>
    </source>
</reference>
<reference evidence="1" key="1">
    <citation type="submission" date="2014-09" db="EMBL/GenBank/DDBJ databases">
        <authorList>
            <person name="Magalhaes I.L.F."/>
            <person name="Oliveira U."/>
            <person name="Santos F.R."/>
            <person name="Vidigal T.H.D.A."/>
            <person name="Brescovit A.D."/>
            <person name="Santos A.J."/>
        </authorList>
    </citation>
    <scope>NUCLEOTIDE SEQUENCE</scope>
    <source>
        <tissue evidence="1">Shoot tissue taken approximately 20 cm above the soil surface</tissue>
    </source>
</reference>
<organism evidence="1">
    <name type="scientific">Arundo donax</name>
    <name type="common">Giant reed</name>
    <name type="synonym">Donax arundinaceus</name>
    <dbReference type="NCBI Taxonomy" id="35708"/>
    <lineage>
        <taxon>Eukaryota</taxon>
        <taxon>Viridiplantae</taxon>
        <taxon>Streptophyta</taxon>
        <taxon>Embryophyta</taxon>
        <taxon>Tracheophyta</taxon>
        <taxon>Spermatophyta</taxon>
        <taxon>Magnoliopsida</taxon>
        <taxon>Liliopsida</taxon>
        <taxon>Poales</taxon>
        <taxon>Poaceae</taxon>
        <taxon>PACMAD clade</taxon>
        <taxon>Arundinoideae</taxon>
        <taxon>Arundineae</taxon>
        <taxon>Arundo</taxon>
    </lineage>
</organism>
<accession>A0A0A9FGT0</accession>
<dbReference type="PROSITE" id="PS51257">
    <property type="entry name" value="PROKAR_LIPOPROTEIN"/>
    <property type="match status" value="1"/>
</dbReference>
<dbReference type="AlphaFoldDB" id="A0A0A9FGT0"/>
<sequence length="32" mass="3451">MRRLSNASALGTAFGTVFGCLSHNLVCQYHVP</sequence>
<dbReference type="EMBL" id="GBRH01187457">
    <property type="protein sequence ID" value="JAE10439.1"/>
    <property type="molecule type" value="Transcribed_RNA"/>
</dbReference>
<name>A0A0A9FGT0_ARUDO</name>
<proteinExistence type="predicted"/>
<evidence type="ECO:0000313" key="1">
    <source>
        <dbReference type="EMBL" id="JAE10439.1"/>
    </source>
</evidence>
<protein>
    <submittedName>
        <fullName evidence="1">Uncharacterized protein</fullName>
    </submittedName>
</protein>